<keyword evidence="2" id="KW-0812">Transmembrane</keyword>
<dbReference type="EMBL" id="KQ981727">
    <property type="protein sequence ID" value="KYN37214.1"/>
    <property type="molecule type" value="Genomic_DNA"/>
</dbReference>
<keyword evidence="2" id="KW-1133">Transmembrane helix</keyword>
<evidence type="ECO:0000313" key="3">
    <source>
        <dbReference type="EMBL" id="KYN37214.1"/>
    </source>
</evidence>
<reference evidence="3 4" key="1">
    <citation type="submission" date="2016-03" db="EMBL/GenBank/DDBJ databases">
        <title>Trachymyrmex septentrionalis WGS genome.</title>
        <authorList>
            <person name="Nygaard S."/>
            <person name="Hu H."/>
            <person name="Boomsma J."/>
            <person name="Zhang G."/>
        </authorList>
    </citation>
    <scope>NUCLEOTIDE SEQUENCE [LARGE SCALE GENOMIC DNA]</scope>
    <source>
        <strain evidence="3">Tsep2-gDNA-1</strain>
        <tissue evidence="3">Whole body</tissue>
    </source>
</reference>
<name>A0A195FB04_9HYME</name>
<accession>A0A195FB04</accession>
<feature type="transmembrane region" description="Helical" evidence="2">
    <location>
        <begin position="307"/>
        <end position="327"/>
    </location>
</feature>
<organism evidence="3 4">
    <name type="scientific">Trachymyrmex septentrionalis</name>
    <dbReference type="NCBI Taxonomy" id="34720"/>
    <lineage>
        <taxon>Eukaryota</taxon>
        <taxon>Metazoa</taxon>
        <taxon>Ecdysozoa</taxon>
        <taxon>Arthropoda</taxon>
        <taxon>Hexapoda</taxon>
        <taxon>Insecta</taxon>
        <taxon>Pterygota</taxon>
        <taxon>Neoptera</taxon>
        <taxon>Endopterygota</taxon>
        <taxon>Hymenoptera</taxon>
        <taxon>Apocrita</taxon>
        <taxon>Aculeata</taxon>
        <taxon>Formicoidea</taxon>
        <taxon>Formicidae</taxon>
        <taxon>Myrmicinae</taxon>
        <taxon>Trachymyrmex</taxon>
    </lineage>
</organism>
<feature type="transmembrane region" description="Helical" evidence="2">
    <location>
        <begin position="333"/>
        <end position="358"/>
    </location>
</feature>
<keyword evidence="2" id="KW-0472">Membrane</keyword>
<evidence type="ECO:0000256" key="1">
    <source>
        <dbReference type="SAM" id="MobiDB-lite"/>
    </source>
</evidence>
<feature type="region of interest" description="Disordered" evidence="1">
    <location>
        <begin position="226"/>
        <end position="283"/>
    </location>
</feature>
<evidence type="ECO:0000313" key="4">
    <source>
        <dbReference type="Proteomes" id="UP000078541"/>
    </source>
</evidence>
<evidence type="ECO:0000256" key="2">
    <source>
        <dbReference type="SAM" id="Phobius"/>
    </source>
</evidence>
<proteinExistence type="predicted"/>
<dbReference type="AlphaFoldDB" id="A0A195FB04"/>
<gene>
    <name evidence="3" type="ORF">ALC56_09005</name>
</gene>
<protein>
    <submittedName>
        <fullName evidence="3">Uncharacterized protein</fullName>
    </submittedName>
</protein>
<dbReference type="Proteomes" id="UP000078541">
    <property type="component" value="Unassembled WGS sequence"/>
</dbReference>
<sequence length="426" mass="47365">MPINRNKQGTARCILTHFLPVGPDLDISYLRRRGEYNFSSRLAAWDAIPADEKTSFSNNLASSCVEIARGIYFSRSLPRSILRALVRHDNAQHRGNGKCRLITPSAINRYKVDGRRALKPPLGPASTSRNEGGRCLTHLILTSPIDSTRERMRKDEKIEPCGRMQGGETIIDRITRLSSRARLFVRYCILQISCEHELYLLLSPSEMEFAASVGIPRLEEKKGDEATIVDRAASGDEKGRTDRAASCDEKKTMKAPESSHGHGHGHEKQSADHVGDDRSRKSGTEVCAMAANATRAAKPIHKARSSAYVDVGSSFILILLLIARSFLLSFPLLPIAVAPLVPIFPTFAAMRTLHIAILNCKNHDLLHRVDDRRHSKQNGRKSSRANRMWRRQQRALLSAALGKGPRSTLACPILRVVPSQRLPLQP</sequence>
<keyword evidence="4" id="KW-1185">Reference proteome</keyword>
<feature type="compositionally biased region" description="Basic and acidic residues" evidence="1">
    <location>
        <begin position="233"/>
        <end position="283"/>
    </location>
</feature>